<sequence>MTDPYAASAPFIDPLIAGFWREAGPSLTAALARLAPGGGPVVDLGAGSGRGTRIAAAALPAARIVAVEPSAAMRTALLARLMDDPALAERVTVVADEALGFAFPEETRAVLALNMLGHLAPDDRRALWALVADRLAPDGLVLVNNPPPTSAEAVPRTAGPTVRVGDHAYRGWSEAEPAGRQSLVWHMTYETLDAERVVSRVTVDYGWWVVGEAELRAEWASVGLAVRSVEAGGVHVLGRAAES</sequence>
<dbReference type="GO" id="GO:0032259">
    <property type="term" value="P:methylation"/>
    <property type="evidence" value="ECO:0007669"/>
    <property type="project" value="UniProtKB-KW"/>
</dbReference>
<dbReference type="InterPro" id="IPR041698">
    <property type="entry name" value="Methyltransf_25"/>
</dbReference>
<dbReference type="EMBL" id="JAVREO010000014">
    <property type="protein sequence ID" value="MDT0269030.1"/>
    <property type="molecule type" value="Genomic_DNA"/>
</dbReference>
<dbReference type="EC" id="2.1.-.-" evidence="2"/>
<evidence type="ECO:0000259" key="1">
    <source>
        <dbReference type="Pfam" id="PF13649"/>
    </source>
</evidence>
<accession>A0ABU2JVR7</accession>
<protein>
    <submittedName>
        <fullName evidence="2">Class I SAM-dependent methyltransferase</fullName>
        <ecNumber evidence="2">2.1.-.-</ecNumber>
    </submittedName>
</protein>
<dbReference type="Gene3D" id="3.40.50.150">
    <property type="entry name" value="Vaccinia Virus protein VP39"/>
    <property type="match status" value="1"/>
</dbReference>
<dbReference type="Pfam" id="PF13649">
    <property type="entry name" value="Methyltransf_25"/>
    <property type="match status" value="1"/>
</dbReference>
<evidence type="ECO:0000313" key="3">
    <source>
        <dbReference type="Proteomes" id="UP001183410"/>
    </source>
</evidence>
<dbReference type="InterPro" id="IPR029063">
    <property type="entry name" value="SAM-dependent_MTases_sf"/>
</dbReference>
<dbReference type="Proteomes" id="UP001183410">
    <property type="component" value="Unassembled WGS sequence"/>
</dbReference>
<keyword evidence="2" id="KW-0489">Methyltransferase</keyword>
<dbReference type="GO" id="GO:0008168">
    <property type="term" value="F:methyltransferase activity"/>
    <property type="evidence" value="ECO:0007669"/>
    <property type="project" value="UniProtKB-KW"/>
</dbReference>
<dbReference type="CDD" id="cd02440">
    <property type="entry name" value="AdoMet_MTases"/>
    <property type="match status" value="1"/>
</dbReference>
<dbReference type="RefSeq" id="WP_311669119.1">
    <property type="nucleotide sequence ID" value="NZ_JAVREO010000014.1"/>
</dbReference>
<comment type="caution">
    <text evidence="2">The sequence shown here is derived from an EMBL/GenBank/DDBJ whole genome shotgun (WGS) entry which is preliminary data.</text>
</comment>
<dbReference type="SUPFAM" id="SSF53335">
    <property type="entry name" value="S-adenosyl-L-methionine-dependent methyltransferases"/>
    <property type="match status" value="1"/>
</dbReference>
<keyword evidence="2" id="KW-0808">Transferase</keyword>
<name>A0ABU2JVR7_9ACTN</name>
<evidence type="ECO:0000313" key="2">
    <source>
        <dbReference type="EMBL" id="MDT0269030.1"/>
    </source>
</evidence>
<keyword evidence="3" id="KW-1185">Reference proteome</keyword>
<feature type="domain" description="Methyltransferase" evidence="1">
    <location>
        <begin position="41"/>
        <end position="139"/>
    </location>
</feature>
<proteinExistence type="predicted"/>
<reference evidence="3" key="1">
    <citation type="submission" date="2023-07" db="EMBL/GenBank/DDBJ databases">
        <title>30 novel species of actinomycetes from the DSMZ collection.</title>
        <authorList>
            <person name="Nouioui I."/>
        </authorList>
    </citation>
    <scope>NUCLEOTIDE SEQUENCE [LARGE SCALE GENOMIC DNA]</scope>
    <source>
        <strain evidence="3">DSM 44915</strain>
    </source>
</reference>
<organism evidence="2 3">
    <name type="scientific">Streptomyces chisholmiae</name>
    <dbReference type="NCBI Taxonomy" id="3075540"/>
    <lineage>
        <taxon>Bacteria</taxon>
        <taxon>Bacillati</taxon>
        <taxon>Actinomycetota</taxon>
        <taxon>Actinomycetes</taxon>
        <taxon>Kitasatosporales</taxon>
        <taxon>Streptomycetaceae</taxon>
        <taxon>Streptomyces</taxon>
    </lineage>
</organism>
<gene>
    <name evidence="2" type="ORF">RM844_22345</name>
</gene>